<dbReference type="RefSeq" id="WP_267769604.1">
    <property type="nucleotide sequence ID" value="NZ_JAPNKE010000002.1"/>
</dbReference>
<feature type="region of interest" description="Disordered" evidence="1">
    <location>
        <begin position="167"/>
        <end position="186"/>
    </location>
</feature>
<keyword evidence="2" id="KW-0472">Membrane</keyword>
<protein>
    <submittedName>
        <fullName evidence="3">Uncharacterized protein</fullName>
    </submittedName>
</protein>
<feature type="transmembrane region" description="Helical" evidence="2">
    <location>
        <begin position="112"/>
        <end position="133"/>
    </location>
</feature>
<evidence type="ECO:0000313" key="3">
    <source>
        <dbReference type="EMBL" id="MCY1007070.1"/>
    </source>
</evidence>
<gene>
    <name evidence="3" type="ORF">OV079_16195</name>
</gene>
<evidence type="ECO:0000256" key="2">
    <source>
        <dbReference type="SAM" id="Phobius"/>
    </source>
</evidence>
<keyword evidence="2" id="KW-0812">Transmembrane</keyword>
<accession>A0A9X3ENT6</accession>
<name>A0A9X3ENT6_9BACT</name>
<dbReference type="Proteomes" id="UP001150924">
    <property type="component" value="Unassembled WGS sequence"/>
</dbReference>
<feature type="transmembrane region" description="Helical" evidence="2">
    <location>
        <begin position="34"/>
        <end position="56"/>
    </location>
</feature>
<keyword evidence="4" id="KW-1185">Reference proteome</keyword>
<dbReference type="EMBL" id="JAPNKE010000002">
    <property type="protein sequence ID" value="MCY1007070.1"/>
    <property type="molecule type" value="Genomic_DNA"/>
</dbReference>
<sequence>MPALPARRTLLDRPQRLGFLPTLWFWNDRERQRLLMPLIVMIALPLTPLLFFLMVWLQLPMWTLLLAGTVWPQLVCGLVERRIRGELRRRALDANLHALAPLPAEPLRSSELAFILLAGLGALASTLAVAAAWGVGPALWTALGLVVVLVSVWAVSPRLSQLEARAQGGPALAEPSSPRTHPGAHR</sequence>
<evidence type="ECO:0000256" key="1">
    <source>
        <dbReference type="SAM" id="MobiDB-lite"/>
    </source>
</evidence>
<feature type="transmembrane region" description="Helical" evidence="2">
    <location>
        <begin position="62"/>
        <end position="80"/>
    </location>
</feature>
<comment type="caution">
    <text evidence="3">The sequence shown here is derived from an EMBL/GenBank/DDBJ whole genome shotgun (WGS) entry which is preliminary data.</text>
</comment>
<dbReference type="AlphaFoldDB" id="A0A9X3ENT6"/>
<keyword evidence="2" id="KW-1133">Transmembrane helix</keyword>
<evidence type="ECO:0000313" key="4">
    <source>
        <dbReference type="Proteomes" id="UP001150924"/>
    </source>
</evidence>
<reference evidence="3" key="1">
    <citation type="submission" date="2022-11" db="EMBL/GenBank/DDBJ databases">
        <title>Minimal conservation of predation-associated metabolite biosynthetic gene clusters underscores biosynthetic potential of Myxococcota including descriptions for ten novel species: Archangium lansinium sp. nov., Myxococcus landrumus sp. nov., Nannocystis bai.</title>
        <authorList>
            <person name="Ahearne A."/>
            <person name="Stevens C."/>
            <person name="Phillips K."/>
        </authorList>
    </citation>
    <scope>NUCLEOTIDE SEQUENCE</scope>
    <source>
        <strain evidence="3">Na p29</strain>
    </source>
</reference>
<proteinExistence type="predicted"/>
<organism evidence="3 4">
    <name type="scientific">Nannocystis pusilla</name>
    <dbReference type="NCBI Taxonomy" id="889268"/>
    <lineage>
        <taxon>Bacteria</taxon>
        <taxon>Pseudomonadati</taxon>
        <taxon>Myxococcota</taxon>
        <taxon>Polyangia</taxon>
        <taxon>Nannocystales</taxon>
        <taxon>Nannocystaceae</taxon>
        <taxon>Nannocystis</taxon>
    </lineage>
</organism>
<feature type="transmembrane region" description="Helical" evidence="2">
    <location>
        <begin position="139"/>
        <end position="156"/>
    </location>
</feature>